<gene>
    <name evidence="3" type="ORF">OXH18_08575</name>
</gene>
<protein>
    <submittedName>
        <fullName evidence="3">META domain-containing protein</fullName>
    </submittedName>
</protein>
<dbReference type="KEGG" id="tsin:OXH18_08575"/>
<reference evidence="3" key="1">
    <citation type="submission" date="2022-12" db="EMBL/GenBank/DDBJ databases">
        <title>Polyphasic identification of a Novel Hot-Spring Cyanobacterium Ocullathermofonsia sinensis gen nov. sp. nov. and Genomic Insights on its Adaptations to the Thermal Habitat.</title>
        <authorList>
            <person name="Daroch M."/>
            <person name="Tang J."/>
            <person name="Jiang Y."/>
        </authorList>
    </citation>
    <scope>NUCLEOTIDE SEQUENCE</scope>
    <source>
        <strain evidence="3">PKUAC-SCTA174</strain>
    </source>
</reference>
<dbReference type="RefSeq" id="WP_268612102.1">
    <property type="nucleotide sequence ID" value="NZ_CP113797.1"/>
</dbReference>
<dbReference type="PANTHER" id="PTHR35535:SF1">
    <property type="entry name" value="HEAT SHOCK PROTEIN HSLJ"/>
    <property type="match status" value="1"/>
</dbReference>
<dbReference type="PANTHER" id="PTHR35535">
    <property type="entry name" value="HEAT SHOCK PROTEIN HSLJ"/>
    <property type="match status" value="1"/>
</dbReference>
<evidence type="ECO:0000313" key="4">
    <source>
        <dbReference type="Proteomes" id="UP001163152"/>
    </source>
</evidence>
<dbReference type="InterPro" id="IPR053147">
    <property type="entry name" value="Hsp_HslJ-like"/>
</dbReference>
<keyword evidence="1" id="KW-0812">Transmembrane</keyword>
<feature type="domain" description="DUF306" evidence="2">
    <location>
        <begin position="59"/>
        <end position="166"/>
    </location>
</feature>
<keyword evidence="4" id="KW-1185">Reference proteome</keyword>
<sequence>MYSLNGIDSLNQIVTPKIIRCIVMMAIAGSGAVVMLPAIAQAPSRNISLQMAQTSSIVGNWRLVNMTADNTPTPMVPSQGIELTADFADGRVTGSGGCNRFMGGYELDGDRLTISPLASTFKACEEPIMSQEIRYLNALQGAQRYELDDQEQLTIVYQTEQESGVLRFVSQTVRALW</sequence>
<dbReference type="Pfam" id="PF03724">
    <property type="entry name" value="META"/>
    <property type="match status" value="1"/>
</dbReference>
<dbReference type="EMBL" id="CP113797">
    <property type="protein sequence ID" value="WAL62021.1"/>
    <property type="molecule type" value="Genomic_DNA"/>
</dbReference>
<keyword evidence="1" id="KW-1133">Transmembrane helix</keyword>
<evidence type="ECO:0000259" key="2">
    <source>
        <dbReference type="Pfam" id="PF03724"/>
    </source>
</evidence>
<name>A0A9E8ZNV7_9CYAN</name>
<dbReference type="Gene3D" id="2.40.128.270">
    <property type="match status" value="1"/>
</dbReference>
<accession>A0A9E8ZNV7</accession>
<dbReference type="Proteomes" id="UP001163152">
    <property type="component" value="Chromosome"/>
</dbReference>
<proteinExistence type="predicted"/>
<evidence type="ECO:0000313" key="3">
    <source>
        <dbReference type="EMBL" id="WAL62021.1"/>
    </source>
</evidence>
<keyword evidence="1" id="KW-0472">Membrane</keyword>
<dbReference type="InterPro" id="IPR038670">
    <property type="entry name" value="HslJ-like_sf"/>
</dbReference>
<dbReference type="AlphaFoldDB" id="A0A9E8ZNV7"/>
<organism evidence="3 4">
    <name type="scientific">Thermocoleostomius sinensis A174</name>
    <dbReference type="NCBI Taxonomy" id="2016057"/>
    <lineage>
        <taxon>Bacteria</taxon>
        <taxon>Bacillati</taxon>
        <taxon>Cyanobacteriota</taxon>
        <taxon>Cyanophyceae</taxon>
        <taxon>Oculatellales</taxon>
        <taxon>Oculatellaceae</taxon>
        <taxon>Thermocoleostomius</taxon>
    </lineage>
</organism>
<evidence type="ECO:0000256" key="1">
    <source>
        <dbReference type="SAM" id="Phobius"/>
    </source>
</evidence>
<dbReference type="InterPro" id="IPR005184">
    <property type="entry name" value="DUF306_Meta_HslJ"/>
</dbReference>
<feature type="transmembrane region" description="Helical" evidence="1">
    <location>
        <begin position="21"/>
        <end position="40"/>
    </location>
</feature>